<gene>
    <name evidence="5" type="ORF">P9H32_08205</name>
</gene>
<dbReference type="PRINTS" id="PR00032">
    <property type="entry name" value="HTHARAC"/>
</dbReference>
<dbReference type="InterPro" id="IPR020449">
    <property type="entry name" value="Tscrpt_reg_AraC-type_HTH"/>
</dbReference>
<keyword evidence="1" id="KW-0805">Transcription regulation</keyword>
<evidence type="ECO:0000259" key="4">
    <source>
        <dbReference type="PROSITE" id="PS01124"/>
    </source>
</evidence>
<feature type="domain" description="HTH araC/xylS-type" evidence="4">
    <location>
        <begin position="146"/>
        <end position="244"/>
    </location>
</feature>
<dbReference type="InterPro" id="IPR018062">
    <property type="entry name" value="HTH_AraC-typ_CS"/>
</dbReference>
<comment type="caution">
    <text evidence="5">The sequence shown here is derived from an EMBL/GenBank/DDBJ whole genome shotgun (WGS) entry which is preliminary data.</text>
</comment>
<accession>A0ABU5MWL0</accession>
<evidence type="ECO:0000256" key="1">
    <source>
        <dbReference type="ARBA" id="ARBA00023015"/>
    </source>
</evidence>
<dbReference type="InterPro" id="IPR000014">
    <property type="entry name" value="PAS"/>
</dbReference>
<evidence type="ECO:0000256" key="3">
    <source>
        <dbReference type="ARBA" id="ARBA00023163"/>
    </source>
</evidence>
<dbReference type="EMBL" id="JARVCO010000010">
    <property type="protein sequence ID" value="MDZ8118609.1"/>
    <property type="molecule type" value="Genomic_DNA"/>
</dbReference>
<name>A0ABU5MWL0_9BACT</name>
<protein>
    <submittedName>
        <fullName evidence="5">AraC family transcriptional regulator</fullName>
    </submittedName>
</protein>
<dbReference type="Gene3D" id="3.30.450.20">
    <property type="entry name" value="PAS domain"/>
    <property type="match status" value="1"/>
</dbReference>
<dbReference type="InterPro" id="IPR035965">
    <property type="entry name" value="PAS-like_dom_sf"/>
</dbReference>
<keyword evidence="6" id="KW-1185">Reference proteome</keyword>
<evidence type="ECO:0000313" key="6">
    <source>
        <dbReference type="Proteomes" id="UP001290861"/>
    </source>
</evidence>
<keyword evidence="3" id="KW-0804">Transcription</keyword>
<organism evidence="5 6">
    <name type="scientific">Pontiella agarivorans</name>
    <dbReference type="NCBI Taxonomy" id="3038953"/>
    <lineage>
        <taxon>Bacteria</taxon>
        <taxon>Pseudomonadati</taxon>
        <taxon>Kiritimatiellota</taxon>
        <taxon>Kiritimatiellia</taxon>
        <taxon>Kiritimatiellales</taxon>
        <taxon>Pontiellaceae</taxon>
        <taxon>Pontiella</taxon>
    </lineage>
</organism>
<dbReference type="Gene3D" id="1.10.10.60">
    <property type="entry name" value="Homeodomain-like"/>
    <property type="match status" value="1"/>
</dbReference>
<dbReference type="CDD" id="cd00130">
    <property type="entry name" value="PAS"/>
    <property type="match status" value="1"/>
</dbReference>
<sequence length="247" mass="28491">MDKEKFKSEFLAQMHSPEQVKLLFNHLPDVWYFLKDYQGRFVLGNDQFVRQCGASTEDEIIGKTDFDFFPLGRAESYVNDDRYVLKTGQSIIDRVELAPDPGNSINWFITTKVPVYSASGEIIGLAGTARDITRAGLALQPYTEMRVVLEYVRDNYAQPIEIKDLAALVHLSVSQFERRFRKIFQISPLKHIMRVRIRAASLRLTTTNDTIAAIALDCGFYDHSHFTRNFRKNMGTSPKEYRKQYMA</sequence>
<keyword evidence="2" id="KW-0238">DNA-binding</keyword>
<dbReference type="InterPro" id="IPR050204">
    <property type="entry name" value="AraC_XylS_family_regulators"/>
</dbReference>
<dbReference type="NCBIfam" id="TIGR00229">
    <property type="entry name" value="sensory_box"/>
    <property type="match status" value="1"/>
</dbReference>
<dbReference type="InterPro" id="IPR018060">
    <property type="entry name" value="HTH_AraC"/>
</dbReference>
<dbReference type="Pfam" id="PF12833">
    <property type="entry name" value="HTH_18"/>
    <property type="match status" value="1"/>
</dbReference>
<proteinExistence type="predicted"/>
<dbReference type="InterPro" id="IPR013656">
    <property type="entry name" value="PAS_4"/>
</dbReference>
<dbReference type="SUPFAM" id="SSF46689">
    <property type="entry name" value="Homeodomain-like"/>
    <property type="match status" value="2"/>
</dbReference>
<dbReference type="PROSITE" id="PS00041">
    <property type="entry name" value="HTH_ARAC_FAMILY_1"/>
    <property type="match status" value="1"/>
</dbReference>
<dbReference type="PANTHER" id="PTHR46796:SF13">
    <property type="entry name" value="HTH-TYPE TRANSCRIPTIONAL ACTIVATOR RHAS"/>
    <property type="match status" value="1"/>
</dbReference>
<dbReference type="PROSITE" id="PS01124">
    <property type="entry name" value="HTH_ARAC_FAMILY_2"/>
    <property type="match status" value="1"/>
</dbReference>
<dbReference type="SMART" id="SM00342">
    <property type="entry name" value="HTH_ARAC"/>
    <property type="match status" value="1"/>
</dbReference>
<evidence type="ECO:0000313" key="5">
    <source>
        <dbReference type="EMBL" id="MDZ8118609.1"/>
    </source>
</evidence>
<reference evidence="5 6" key="1">
    <citation type="journal article" date="2024" name="Appl. Environ. Microbiol.">
        <title>Pontiella agarivorans sp. nov., a novel marine anaerobic bacterium capable of degrading macroalgal polysaccharides and fixing nitrogen.</title>
        <authorList>
            <person name="Liu N."/>
            <person name="Kivenson V."/>
            <person name="Peng X."/>
            <person name="Cui Z."/>
            <person name="Lankiewicz T.S."/>
            <person name="Gosselin K.M."/>
            <person name="English C.J."/>
            <person name="Blair E.M."/>
            <person name="O'Malley M.A."/>
            <person name="Valentine D.L."/>
        </authorList>
    </citation>
    <scope>NUCLEOTIDE SEQUENCE [LARGE SCALE GENOMIC DNA]</scope>
    <source>
        <strain evidence="5 6">NLcol2</strain>
    </source>
</reference>
<dbReference type="SUPFAM" id="SSF55785">
    <property type="entry name" value="PYP-like sensor domain (PAS domain)"/>
    <property type="match status" value="1"/>
</dbReference>
<evidence type="ECO:0000256" key="2">
    <source>
        <dbReference type="ARBA" id="ARBA00023125"/>
    </source>
</evidence>
<dbReference type="Proteomes" id="UP001290861">
    <property type="component" value="Unassembled WGS sequence"/>
</dbReference>
<dbReference type="Pfam" id="PF08448">
    <property type="entry name" value="PAS_4"/>
    <property type="match status" value="1"/>
</dbReference>
<dbReference type="InterPro" id="IPR009057">
    <property type="entry name" value="Homeodomain-like_sf"/>
</dbReference>
<dbReference type="PANTHER" id="PTHR46796">
    <property type="entry name" value="HTH-TYPE TRANSCRIPTIONAL ACTIVATOR RHAS-RELATED"/>
    <property type="match status" value="1"/>
</dbReference>